<dbReference type="GO" id="GO:0004497">
    <property type="term" value="F:monooxygenase activity"/>
    <property type="evidence" value="ECO:0007669"/>
    <property type="project" value="InterPro"/>
</dbReference>
<proteinExistence type="predicted"/>
<dbReference type="Gene3D" id="1.10.630.10">
    <property type="entry name" value="Cytochrome P450"/>
    <property type="match status" value="1"/>
</dbReference>
<dbReference type="GO" id="GO:0020037">
    <property type="term" value="F:heme binding"/>
    <property type="evidence" value="ECO:0007669"/>
    <property type="project" value="InterPro"/>
</dbReference>
<name>A0A0W0FD21_MONRR</name>
<dbReference type="Proteomes" id="UP000054988">
    <property type="component" value="Unassembled WGS sequence"/>
</dbReference>
<evidence type="ECO:0000313" key="1">
    <source>
        <dbReference type="EMBL" id="KTB34263.1"/>
    </source>
</evidence>
<dbReference type="AlphaFoldDB" id="A0A0W0FD21"/>
<reference evidence="1 2" key="1">
    <citation type="submission" date="2015-12" db="EMBL/GenBank/DDBJ databases">
        <title>Draft genome sequence of Moniliophthora roreri, the causal agent of frosty pod rot of cacao.</title>
        <authorList>
            <person name="Aime M.C."/>
            <person name="Diaz-Valderrama J.R."/>
            <person name="Kijpornyongpan T."/>
            <person name="Phillips-Mora W."/>
        </authorList>
    </citation>
    <scope>NUCLEOTIDE SEQUENCE [LARGE SCALE GENOMIC DNA]</scope>
    <source>
        <strain evidence="1 2">MCA 2952</strain>
    </source>
</reference>
<dbReference type="SUPFAM" id="SSF48264">
    <property type="entry name" value="Cytochrome P450"/>
    <property type="match status" value="1"/>
</dbReference>
<dbReference type="GO" id="GO:0016705">
    <property type="term" value="F:oxidoreductase activity, acting on paired donors, with incorporation or reduction of molecular oxygen"/>
    <property type="evidence" value="ECO:0007669"/>
    <property type="project" value="InterPro"/>
</dbReference>
<dbReference type="GO" id="GO:0005506">
    <property type="term" value="F:iron ion binding"/>
    <property type="evidence" value="ECO:0007669"/>
    <property type="project" value="InterPro"/>
</dbReference>
<comment type="caution">
    <text evidence="1">The sequence shown here is derived from an EMBL/GenBank/DDBJ whole genome shotgun (WGS) entry which is preliminary data.</text>
</comment>
<dbReference type="SUPFAM" id="SSF52047">
    <property type="entry name" value="RNI-like"/>
    <property type="match status" value="1"/>
</dbReference>
<sequence length="557" mass="64793">MPPYRRPVELPNELWDIVFLHVSREGSNLYGVILTNFRFYRIAIRYLYQRLCYKTPAQFEHNLPFWDRISSPSVSPFPHLQLPPSMRSWPHYITFIQYQRVRYSESNQAYRGCSYKNSDAIDWTYELDKIIPFLRTFPNLYTLEFRGVDLQQTIFTTIDTVPGIRHLLLHDVDLPTAPTNLVLQNIRLTSLDLGHNQGNFPLSLLGLPTLRVVKFEWNLTTACEIATWICGSPVEEYELQDVALETWHKTLPLDEVHIDVPWSIKYDDQKIVNPNLWLFLRACSTSLQRLYIGDKNDHLKLNLDGPPVQFPKLHTFTGSSRLGALFGGMIFKNNPSLRVVAFDDEAWIDNIEGYFGYYDEPQATPTAVQKLEIWDSDKFCWGACDFLRDMFPDLEEFYCEQVYMTCSVSFLKELGTTHLAHMPKLWRFAIRASHLMDDEWDREDIGALVKEWEDSTHKPSPPDIKDEDHYTFGFGHRICSGRHLAFNVLFTFAVTLSAMQLEVGKDNDGVSVEDVESGASRRAQHEELYFRRVYSRARSPEALEMLKSVKEEWALAE</sequence>
<dbReference type="InterPro" id="IPR036396">
    <property type="entry name" value="Cyt_P450_sf"/>
</dbReference>
<protein>
    <recommendedName>
        <fullName evidence="3">F-box domain-containing protein</fullName>
    </recommendedName>
</protein>
<evidence type="ECO:0008006" key="3">
    <source>
        <dbReference type="Google" id="ProtNLM"/>
    </source>
</evidence>
<evidence type="ECO:0000313" key="2">
    <source>
        <dbReference type="Proteomes" id="UP000054988"/>
    </source>
</evidence>
<dbReference type="InterPro" id="IPR032675">
    <property type="entry name" value="LRR_dom_sf"/>
</dbReference>
<dbReference type="EMBL" id="LATX01002101">
    <property type="protein sequence ID" value="KTB34263.1"/>
    <property type="molecule type" value="Genomic_DNA"/>
</dbReference>
<accession>A0A0W0FD21</accession>
<dbReference type="Gene3D" id="3.80.10.10">
    <property type="entry name" value="Ribonuclease Inhibitor"/>
    <property type="match status" value="1"/>
</dbReference>
<gene>
    <name evidence="1" type="ORF">WG66_13165</name>
</gene>
<organism evidence="1 2">
    <name type="scientific">Moniliophthora roreri</name>
    <name type="common">Frosty pod rot fungus</name>
    <name type="synonym">Monilia roreri</name>
    <dbReference type="NCBI Taxonomy" id="221103"/>
    <lineage>
        <taxon>Eukaryota</taxon>
        <taxon>Fungi</taxon>
        <taxon>Dikarya</taxon>
        <taxon>Basidiomycota</taxon>
        <taxon>Agaricomycotina</taxon>
        <taxon>Agaricomycetes</taxon>
        <taxon>Agaricomycetidae</taxon>
        <taxon>Agaricales</taxon>
        <taxon>Marasmiineae</taxon>
        <taxon>Marasmiaceae</taxon>
        <taxon>Moniliophthora</taxon>
    </lineage>
</organism>